<reference evidence="3" key="2">
    <citation type="submission" date="2018-02" db="UniProtKB">
        <authorList>
            <consortium name="EnsemblPlants"/>
        </authorList>
    </citation>
    <scope>IDENTIFICATION</scope>
    <source>
        <strain evidence="3">Williams 82</strain>
    </source>
</reference>
<keyword evidence="4" id="KW-1185">Reference proteome</keyword>
<dbReference type="PaxDb" id="3847-GLYMA15G23950.2"/>
<dbReference type="InterPro" id="IPR006652">
    <property type="entry name" value="Kelch_1"/>
</dbReference>
<dbReference type="InterPro" id="IPR015915">
    <property type="entry name" value="Kelch-typ_b-propeller"/>
</dbReference>
<dbReference type="GO" id="GO:0005634">
    <property type="term" value="C:nucleus"/>
    <property type="evidence" value="ECO:0000318"/>
    <property type="project" value="GO_Central"/>
</dbReference>
<dbReference type="SUPFAM" id="SSF117281">
    <property type="entry name" value="Kelch motif"/>
    <property type="match status" value="1"/>
</dbReference>
<organism evidence="3">
    <name type="scientific">Glycine max</name>
    <name type="common">Soybean</name>
    <name type="synonym">Glycine hispida</name>
    <dbReference type="NCBI Taxonomy" id="3847"/>
    <lineage>
        <taxon>Eukaryota</taxon>
        <taxon>Viridiplantae</taxon>
        <taxon>Streptophyta</taxon>
        <taxon>Embryophyta</taxon>
        <taxon>Tracheophyta</taxon>
        <taxon>Spermatophyta</taxon>
        <taxon>Magnoliopsida</taxon>
        <taxon>eudicotyledons</taxon>
        <taxon>Gunneridae</taxon>
        <taxon>Pentapetalae</taxon>
        <taxon>rosids</taxon>
        <taxon>fabids</taxon>
        <taxon>Fabales</taxon>
        <taxon>Fabaceae</taxon>
        <taxon>Papilionoideae</taxon>
        <taxon>50 kb inversion clade</taxon>
        <taxon>NPAAA clade</taxon>
        <taxon>indigoferoid/millettioid clade</taxon>
        <taxon>Phaseoleae</taxon>
        <taxon>Glycine</taxon>
        <taxon>Glycine subgen. Soja</taxon>
    </lineage>
</organism>
<evidence type="ECO:0000256" key="1">
    <source>
        <dbReference type="ARBA" id="ARBA00022441"/>
    </source>
</evidence>
<dbReference type="Proteomes" id="UP000008827">
    <property type="component" value="Chromosome 15"/>
</dbReference>
<dbReference type="Pfam" id="PF01344">
    <property type="entry name" value="Kelch_1"/>
    <property type="match status" value="2"/>
</dbReference>
<dbReference type="PANTHER" id="PTHR46122:SF1">
    <property type="entry name" value="F-BOX DOMAIN-CONTAINING PROTEIN"/>
    <property type="match status" value="1"/>
</dbReference>
<sequence length="325" mass="36699">MEIEISGMHFVGKDFVAVGCLFKFLLGFTEGVNDGFPRAGANDSLLPGFFYDVVLNCLAWASRSDYASLSSINKRYNLLIRSRYLFELRKKLGIVELEHLVYLRNRWITLPKIPCDECFNHAEKESLAVGSEILVLDRELMDFSIWKYNLISCNWVKCKEMNSPRCLFGSGSLGSIAIVAGGTNKYGNFLELAELYDSNSGTWELLPNMHTPRTLCSGFFMDGKFYVIGGMSSPIVSLTCGEEYDLKTRNWRKIEVVDNQLYVVEHRSNMVNKYDKERNTWSELGRLPIRADSSNGWGLAFKACGEKLLVVNGQRGPEGEAVVLN</sequence>
<evidence type="ECO:0008006" key="5">
    <source>
        <dbReference type="Google" id="ProtNLM"/>
    </source>
</evidence>
<protein>
    <recommendedName>
        <fullName evidence="5">F-box domain-containing protein</fullName>
    </recommendedName>
</protein>
<name>A0A0R0G3L9_SOYBN</name>
<reference evidence="3" key="1">
    <citation type="journal article" date="2010" name="Nature">
        <title>Genome sequence of the palaeopolyploid soybean.</title>
        <authorList>
            <person name="Schmutz J."/>
            <person name="Cannon S.B."/>
            <person name="Schlueter J."/>
            <person name="Ma J."/>
            <person name="Mitros T."/>
            <person name="Nelson W."/>
            <person name="Hyten D.L."/>
            <person name="Song Q."/>
            <person name="Thelen J.J."/>
            <person name="Cheng J."/>
            <person name="Xu D."/>
            <person name="Hellsten U."/>
            <person name="May G.D."/>
            <person name="Yu Y."/>
            <person name="Sakurai T."/>
            <person name="Umezawa T."/>
            <person name="Bhattacharyya M.K."/>
            <person name="Sandhu D."/>
            <person name="Valliyodan B."/>
            <person name="Lindquist E."/>
            <person name="Peto M."/>
            <person name="Grant D."/>
            <person name="Shu S."/>
            <person name="Goodstein D."/>
            <person name="Barry K."/>
            <person name="Futrell-Griggs M."/>
            <person name="Abernathy B."/>
            <person name="Du J."/>
            <person name="Tian Z."/>
            <person name="Zhu L."/>
            <person name="Gill N."/>
            <person name="Joshi T."/>
            <person name="Libault M."/>
            <person name="Sethuraman A."/>
            <person name="Zhang X.-C."/>
            <person name="Shinozaki K."/>
            <person name="Nguyen H.T."/>
            <person name="Wing R.A."/>
            <person name="Cregan P."/>
            <person name="Specht J."/>
            <person name="Grimwood J."/>
            <person name="Rokhsar D."/>
            <person name="Stacey G."/>
            <person name="Shoemaker R.C."/>
            <person name="Jackson S.A."/>
        </authorList>
    </citation>
    <scope>NUCLEOTIDE SEQUENCE [LARGE SCALE GENOMIC DNA]</scope>
    <source>
        <strain evidence="3">cv. Williams 82</strain>
    </source>
</reference>
<keyword evidence="2" id="KW-0677">Repeat</keyword>
<dbReference type="Gene3D" id="2.120.10.80">
    <property type="entry name" value="Kelch-type beta propeller"/>
    <property type="match status" value="1"/>
</dbReference>
<proteinExistence type="predicted"/>
<dbReference type="InterPro" id="IPR052439">
    <property type="entry name" value="F-box/Kelch-repeat"/>
</dbReference>
<accession>A0A0R0G3L9</accession>
<keyword evidence="1" id="KW-0880">Kelch repeat</keyword>
<dbReference type="AlphaFoldDB" id="A0A0R0G3L9"/>
<dbReference type="EnsemblPlants" id="KRH12864">
    <property type="protein sequence ID" value="KRH12864"/>
    <property type="gene ID" value="GLYMA_15G200400"/>
</dbReference>
<dbReference type="SMR" id="A0A0R0G3L9"/>
<dbReference type="Gramene" id="KRH12864">
    <property type="protein sequence ID" value="KRH12864"/>
    <property type="gene ID" value="GLYMA_15G200400"/>
</dbReference>
<dbReference type="SMART" id="SM00612">
    <property type="entry name" value="Kelch"/>
    <property type="match status" value="1"/>
</dbReference>
<evidence type="ECO:0000313" key="4">
    <source>
        <dbReference type="Proteomes" id="UP000008827"/>
    </source>
</evidence>
<evidence type="ECO:0000313" key="3">
    <source>
        <dbReference type="EnsemblPlants" id="KRH12864"/>
    </source>
</evidence>
<evidence type="ECO:0000256" key="2">
    <source>
        <dbReference type="ARBA" id="ARBA00022737"/>
    </source>
</evidence>
<dbReference type="InParanoid" id="A0A0R0G3L9"/>
<dbReference type="PANTHER" id="PTHR46122">
    <property type="entry name" value="GALACTOSE OXIDASE/KELCH REPEAT PROTEIN-RELATED"/>
    <property type="match status" value="1"/>
</dbReference>